<name>A0A1E4TWZ4_PACTA</name>
<dbReference type="CDD" id="cd18787">
    <property type="entry name" value="SF2_C_DEAD"/>
    <property type="match status" value="1"/>
</dbReference>
<dbReference type="PROSITE" id="PS51192">
    <property type="entry name" value="HELICASE_ATP_BIND_1"/>
    <property type="match status" value="1"/>
</dbReference>
<feature type="short sequence motif" description="Q motif" evidence="10">
    <location>
        <begin position="155"/>
        <end position="184"/>
    </location>
</feature>
<dbReference type="OrthoDB" id="422663at2759"/>
<keyword evidence="6 11" id="KW-0347">Helicase</keyword>
<evidence type="ECO:0000256" key="12">
    <source>
        <dbReference type="SAM" id="MobiDB-lite"/>
    </source>
</evidence>
<organism evidence="16 17">
    <name type="scientific">Pachysolen tannophilus NRRL Y-2460</name>
    <dbReference type="NCBI Taxonomy" id="669874"/>
    <lineage>
        <taxon>Eukaryota</taxon>
        <taxon>Fungi</taxon>
        <taxon>Dikarya</taxon>
        <taxon>Ascomycota</taxon>
        <taxon>Saccharomycotina</taxon>
        <taxon>Pichiomycetes</taxon>
        <taxon>Pachysolenaceae</taxon>
        <taxon>Pachysolen</taxon>
    </lineage>
</organism>
<evidence type="ECO:0000313" key="16">
    <source>
        <dbReference type="EMBL" id="ODV96313.1"/>
    </source>
</evidence>
<comment type="domain">
    <text evidence="11">The Q motif is unique to and characteristic of the DEAD box family of RNA helicases and controls ATP binding and hydrolysis.</text>
</comment>
<dbReference type="EMBL" id="KV454013">
    <property type="protein sequence ID" value="ODV96313.1"/>
    <property type="molecule type" value="Genomic_DNA"/>
</dbReference>
<dbReference type="InterPro" id="IPR025313">
    <property type="entry name" value="SPB4-like_CTE"/>
</dbReference>
<dbReference type="GO" id="GO:0003724">
    <property type="term" value="F:RNA helicase activity"/>
    <property type="evidence" value="ECO:0007669"/>
    <property type="project" value="UniProtKB-EC"/>
</dbReference>
<comment type="similarity">
    <text evidence="11">Belongs to the DEAD box helicase family.</text>
</comment>
<feature type="domain" description="DEAD-box RNA helicase Q" evidence="15">
    <location>
        <begin position="155"/>
        <end position="184"/>
    </location>
</feature>
<keyword evidence="2" id="KW-0690">Ribosome biogenesis</keyword>
<dbReference type="STRING" id="669874.A0A1E4TWZ4"/>
<evidence type="ECO:0000256" key="2">
    <source>
        <dbReference type="ARBA" id="ARBA00022517"/>
    </source>
</evidence>
<comment type="subcellular location">
    <subcellularLocation>
        <location evidence="1">Nucleus</location>
        <location evidence="1">Nucleolus</location>
    </subcellularLocation>
</comment>
<feature type="region of interest" description="Disordered" evidence="12">
    <location>
        <begin position="706"/>
        <end position="735"/>
    </location>
</feature>
<proteinExistence type="inferred from homology"/>
<comment type="function">
    <text evidence="11">RNA helicase.</text>
</comment>
<dbReference type="Pfam" id="PF13959">
    <property type="entry name" value="CTE_SPB4"/>
    <property type="match status" value="1"/>
</dbReference>
<evidence type="ECO:0000256" key="8">
    <source>
        <dbReference type="ARBA" id="ARBA00022884"/>
    </source>
</evidence>
<dbReference type="PROSITE" id="PS51195">
    <property type="entry name" value="Q_MOTIF"/>
    <property type="match status" value="1"/>
</dbReference>
<feature type="compositionally biased region" description="Basic and acidic residues" evidence="12">
    <location>
        <begin position="628"/>
        <end position="639"/>
    </location>
</feature>
<keyword evidence="7 11" id="KW-0067">ATP-binding</keyword>
<gene>
    <name evidence="16" type="ORF">PACTADRAFT_49674</name>
</gene>
<protein>
    <recommendedName>
        <fullName evidence="11">ATP-dependent RNA helicase</fullName>
        <ecNumber evidence="11">3.6.4.13</ecNumber>
    </recommendedName>
</protein>
<keyword evidence="17" id="KW-1185">Reference proteome</keyword>
<feature type="region of interest" description="Disordered" evidence="12">
    <location>
        <begin position="23"/>
        <end position="120"/>
    </location>
</feature>
<evidence type="ECO:0000259" key="14">
    <source>
        <dbReference type="PROSITE" id="PS51194"/>
    </source>
</evidence>
<dbReference type="InterPro" id="IPR001650">
    <property type="entry name" value="Helicase_C-like"/>
</dbReference>
<dbReference type="GO" id="GO:0003723">
    <property type="term" value="F:RNA binding"/>
    <property type="evidence" value="ECO:0007669"/>
    <property type="project" value="UniProtKB-UniRule"/>
</dbReference>
<feature type="domain" description="Helicase ATP-binding" evidence="13">
    <location>
        <begin position="188"/>
        <end position="381"/>
    </location>
</feature>
<evidence type="ECO:0000259" key="15">
    <source>
        <dbReference type="PROSITE" id="PS51195"/>
    </source>
</evidence>
<dbReference type="PANTHER" id="PTHR24031">
    <property type="entry name" value="RNA HELICASE"/>
    <property type="match status" value="1"/>
</dbReference>
<sequence length="755" mass="84177">MSEEEDGLMLNFSTEPVAGTVSKRKVGKVTGGSWKDRRRAQLVSQGRGRNTKRNISDVNGIPVNQKKTQDVEEKLGSSEDSVKLGKDKKRVGNVNSLGPSSKKIRFQEQSGQNGGKNNTYVSSLFTSNTEIVHKKEEESEVQILAPSNAPLVDATTFDGLGVEKTLAQHLTNHLNFAKPTKIQRSVLPRLLLRERDLFIQSQTGSGKTLAFVLPIFQKLMEITDLNRTTGLFAVILTPTRELASQIHSVLETLTRCCHRIVPGIVIGGEKKKAEKARLRKGVNILVATPGRLADHIENTETLNLSQVRYLVLDEGDRLMELGFEETILKILTKISNESNILATTKLFPNLPKKRVNVLCSATIKSDVKKLGEISLQDAELVTNASSNEEENVVEFHNETAISAPDQLLQQVLIVSPKLRLVSLAAILRNITRKGQPGSRTMVFFSCSDSVDFHFSTFTKRGKKFKKIKVQNEDSEDFEEKIVYENADESSTVVTSPLLGGESTIIFKLHGSLNQMIRTSTLSHFTKAQTKNTHVILFCTDVASRGLDLPHISTVVEYDPPFSVDDHLHRVGRTARAGKAGTSLLFLLPGLEEAYAEYIKPYHPSGLKFTPYEDILKEGFGSENSDDTEDKKRKQKKREDWDTEATTWHLDVERWLLEDPIAHDKAVQGFSSHIRAYATHLASERSIFNVKTLHLGHLAKSFGLRETPKNLGKYSGNDSKQKDGSDGGKKKEDPRQKMLRMASQALKSQSSEFNFM</sequence>
<dbReference type="SUPFAM" id="SSF52540">
    <property type="entry name" value="P-loop containing nucleoside triphosphate hydrolases"/>
    <property type="match status" value="2"/>
</dbReference>
<evidence type="ECO:0000259" key="13">
    <source>
        <dbReference type="PROSITE" id="PS51192"/>
    </source>
</evidence>
<feature type="compositionally biased region" description="Basic and acidic residues" evidence="12">
    <location>
        <begin position="67"/>
        <end position="85"/>
    </location>
</feature>
<dbReference type="GO" id="GO:0016787">
    <property type="term" value="F:hydrolase activity"/>
    <property type="evidence" value="ECO:0007669"/>
    <property type="project" value="UniProtKB-KW"/>
</dbReference>
<dbReference type="SMART" id="SM01178">
    <property type="entry name" value="DUF4217"/>
    <property type="match status" value="1"/>
</dbReference>
<dbReference type="GO" id="GO:0005730">
    <property type="term" value="C:nucleolus"/>
    <property type="evidence" value="ECO:0007669"/>
    <property type="project" value="UniProtKB-SubCell"/>
</dbReference>
<dbReference type="InterPro" id="IPR014014">
    <property type="entry name" value="RNA_helicase_DEAD_Q_motif"/>
</dbReference>
<dbReference type="InterPro" id="IPR014001">
    <property type="entry name" value="Helicase_ATP-bd"/>
</dbReference>
<evidence type="ECO:0000256" key="6">
    <source>
        <dbReference type="ARBA" id="ARBA00022806"/>
    </source>
</evidence>
<dbReference type="InterPro" id="IPR027417">
    <property type="entry name" value="P-loop_NTPase"/>
</dbReference>
<comment type="catalytic activity">
    <reaction evidence="11">
        <text>ATP + H2O = ADP + phosphate + H(+)</text>
        <dbReference type="Rhea" id="RHEA:13065"/>
        <dbReference type="ChEBI" id="CHEBI:15377"/>
        <dbReference type="ChEBI" id="CHEBI:15378"/>
        <dbReference type="ChEBI" id="CHEBI:30616"/>
        <dbReference type="ChEBI" id="CHEBI:43474"/>
        <dbReference type="ChEBI" id="CHEBI:456216"/>
        <dbReference type="EC" id="3.6.4.13"/>
    </reaction>
</comment>
<dbReference type="SMART" id="SM00490">
    <property type="entry name" value="HELICc"/>
    <property type="match status" value="1"/>
</dbReference>
<evidence type="ECO:0000256" key="11">
    <source>
        <dbReference type="RuleBase" id="RU365068"/>
    </source>
</evidence>
<feature type="region of interest" description="Disordered" evidence="12">
    <location>
        <begin position="619"/>
        <end position="642"/>
    </location>
</feature>
<evidence type="ECO:0000256" key="10">
    <source>
        <dbReference type="PROSITE-ProRule" id="PRU00552"/>
    </source>
</evidence>
<feature type="domain" description="Helicase C-terminal" evidence="14">
    <location>
        <begin position="422"/>
        <end position="632"/>
    </location>
</feature>
<keyword evidence="3" id="KW-0698">rRNA processing</keyword>
<keyword evidence="9" id="KW-0539">Nucleus</keyword>
<keyword evidence="8 11" id="KW-0694">RNA-binding</keyword>
<keyword evidence="4 11" id="KW-0547">Nucleotide-binding</keyword>
<evidence type="ECO:0000256" key="3">
    <source>
        <dbReference type="ARBA" id="ARBA00022552"/>
    </source>
</evidence>
<dbReference type="Pfam" id="PF00270">
    <property type="entry name" value="DEAD"/>
    <property type="match status" value="1"/>
</dbReference>
<dbReference type="GO" id="GO:0005524">
    <property type="term" value="F:ATP binding"/>
    <property type="evidence" value="ECO:0007669"/>
    <property type="project" value="UniProtKB-UniRule"/>
</dbReference>
<dbReference type="Pfam" id="PF00271">
    <property type="entry name" value="Helicase_C"/>
    <property type="match status" value="1"/>
</dbReference>
<evidence type="ECO:0000313" key="17">
    <source>
        <dbReference type="Proteomes" id="UP000094236"/>
    </source>
</evidence>
<evidence type="ECO:0000256" key="7">
    <source>
        <dbReference type="ARBA" id="ARBA00022840"/>
    </source>
</evidence>
<evidence type="ECO:0000256" key="9">
    <source>
        <dbReference type="ARBA" id="ARBA00023242"/>
    </source>
</evidence>
<feature type="compositionally biased region" description="Polar residues" evidence="12">
    <location>
        <begin position="107"/>
        <end position="120"/>
    </location>
</feature>
<dbReference type="InterPro" id="IPR011545">
    <property type="entry name" value="DEAD/DEAH_box_helicase_dom"/>
</dbReference>
<keyword evidence="5 11" id="KW-0378">Hydrolase</keyword>
<dbReference type="Gene3D" id="3.40.50.300">
    <property type="entry name" value="P-loop containing nucleotide triphosphate hydrolases"/>
    <property type="match status" value="2"/>
</dbReference>
<accession>A0A1E4TWZ4</accession>
<reference evidence="17" key="1">
    <citation type="submission" date="2016-05" db="EMBL/GenBank/DDBJ databases">
        <title>Comparative genomics of biotechnologically important yeasts.</title>
        <authorList>
            <consortium name="DOE Joint Genome Institute"/>
            <person name="Riley R."/>
            <person name="Haridas S."/>
            <person name="Wolfe K.H."/>
            <person name="Lopes M.R."/>
            <person name="Hittinger C.T."/>
            <person name="Goker M."/>
            <person name="Salamov A."/>
            <person name="Wisecaver J."/>
            <person name="Long T.M."/>
            <person name="Aerts A.L."/>
            <person name="Barry K."/>
            <person name="Choi C."/>
            <person name="Clum A."/>
            <person name="Coughlan A.Y."/>
            <person name="Deshpande S."/>
            <person name="Douglass A.P."/>
            <person name="Hanson S.J."/>
            <person name="Klenk H.-P."/>
            <person name="Labutti K."/>
            <person name="Lapidus A."/>
            <person name="Lindquist E."/>
            <person name="Lipzen A."/>
            <person name="Meier-Kolthoff J.P."/>
            <person name="Ohm R.A."/>
            <person name="Otillar R.P."/>
            <person name="Pangilinan J."/>
            <person name="Peng Y."/>
            <person name="Rokas A."/>
            <person name="Rosa C.A."/>
            <person name="Scheuner C."/>
            <person name="Sibirny A.A."/>
            <person name="Slot J.C."/>
            <person name="Stielow J.B."/>
            <person name="Sun H."/>
            <person name="Kurtzman C.P."/>
            <person name="Blackwell M."/>
            <person name="Grigoriev I.V."/>
            <person name="Jeffries T.W."/>
        </authorList>
    </citation>
    <scope>NUCLEOTIDE SEQUENCE [LARGE SCALE GENOMIC DNA]</scope>
    <source>
        <strain evidence="17">NRRL Y-2460</strain>
    </source>
</reference>
<dbReference type="EC" id="3.6.4.13" evidence="11"/>
<feature type="compositionally biased region" description="Basic and acidic residues" evidence="12">
    <location>
        <begin position="718"/>
        <end position="735"/>
    </location>
</feature>
<dbReference type="AlphaFoldDB" id="A0A1E4TWZ4"/>
<dbReference type="SMART" id="SM00487">
    <property type="entry name" value="DEXDc"/>
    <property type="match status" value="1"/>
</dbReference>
<evidence type="ECO:0000256" key="5">
    <source>
        <dbReference type="ARBA" id="ARBA00022801"/>
    </source>
</evidence>
<dbReference type="Proteomes" id="UP000094236">
    <property type="component" value="Unassembled WGS sequence"/>
</dbReference>
<dbReference type="PROSITE" id="PS51194">
    <property type="entry name" value="HELICASE_CTER"/>
    <property type="match status" value="1"/>
</dbReference>
<dbReference type="CDD" id="cd17949">
    <property type="entry name" value="DEADc_DDX31"/>
    <property type="match status" value="1"/>
</dbReference>
<evidence type="ECO:0000256" key="1">
    <source>
        <dbReference type="ARBA" id="ARBA00004604"/>
    </source>
</evidence>
<dbReference type="GO" id="GO:0006364">
    <property type="term" value="P:rRNA processing"/>
    <property type="evidence" value="ECO:0007669"/>
    <property type="project" value="UniProtKB-KW"/>
</dbReference>
<evidence type="ECO:0000256" key="4">
    <source>
        <dbReference type="ARBA" id="ARBA00022741"/>
    </source>
</evidence>